<keyword evidence="6" id="KW-1185">Reference proteome</keyword>
<dbReference type="PROSITE" id="PS01117">
    <property type="entry name" value="HTH_MARR_1"/>
    <property type="match status" value="1"/>
</dbReference>
<proteinExistence type="predicted"/>
<dbReference type="InterPro" id="IPR039422">
    <property type="entry name" value="MarR/SlyA-like"/>
</dbReference>
<dbReference type="SUPFAM" id="SSF46785">
    <property type="entry name" value="Winged helix' DNA-binding domain"/>
    <property type="match status" value="1"/>
</dbReference>
<evidence type="ECO:0000256" key="3">
    <source>
        <dbReference type="ARBA" id="ARBA00023163"/>
    </source>
</evidence>
<dbReference type="PROSITE" id="PS50995">
    <property type="entry name" value="HTH_MARR_2"/>
    <property type="match status" value="1"/>
</dbReference>
<organism evidence="5 6">
    <name type="scientific">Neorhizobium galegae bv. orientalis str. HAMBI 540</name>
    <dbReference type="NCBI Taxonomy" id="1028800"/>
    <lineage>
        <taxon>Bacteria</taxon>
        <taxon>Pseudomonadati</taxon>
        <taxon>Pseudomonadota</taxon>
        <taxon>Alphaproteobacteria</taxon>
        <taxon>Hyphomicrobiales</taxon>
        <taxon>Rhizobiaceae</taxon>
        <taxon>Rhizobium/Agrobacterium group</taxon>
        <taxon>Neorhizobium</taxon>
    </lineage>
</organism>
<name>A0A068SS38_NEOGA</name>
<dbReference type="InterPro" id="IPR023187">
    <property type="entry name" value="Tscrpt_reg_MarR-type_CS"/>
</dbReference>
<dbReference type="InterPro" id="IPR036390">
    <property type="entry name" value="WH_DNA-bd_sf"/>
</dbReference>
<dbReference type="RefSeq" id="WP_244446565.1">
    <property type="nucleotide sequence ID" value="NZ_HG938353.1"/>
</dbReference>
<dbReference type="GO" id="GO:0003700">
    <property type="term" value="F:DNA-binding transcription factor activity"/>
    <property type="evidence" value="ECO:0007669"/>
    <property type="project" value="InterPro"/>
</dbReference>
<keyword evidence="1" id="KW-0805">Transcription regulation</keyword>
<dbReference type="Gene3D" id="1.10.10.10">
    <property type="entry name" value="Winged helix-like DNA-binding domain superfamily/Winged helix DNA-binding domain"/>
    <property type="match status" value="1"/>
</dbReference>
<keyword evidence="2" id="KW-0238">DNA-binding</keyword>
<evidence type="ECO:0000259" key="4">
    <source>
        <dbReference type="PROSITE" id="PS50995"/>
    </source>
</evidence>
<sequence>MLTISALVFAMPNNNPTLGFLFNDVARLFRKRFEQRAKHIGLTRAQWQTIVYLSRCEGIHQKALAELLEISPISVMRVLDNLAERGLIERRPHETDRRITLLYTTEKSRALLDEGRELGDATRQDALENISDADRARLFEILEHMKSNLVTACRAPADKAQKKSSHD</sequence>
<feature type="domain" description="HTH marR-type" evidence="4">
    <location>
        <begin position="15"/>
        <end position="147"/>
    </location>
</feature>
<dbReference type="GeneID" id="24256089"/>
<evidence type="ECO:0000256" key="2">
    <source>
        <dbReference type="ARBA" id="ARBA00023125"/>
    </source>
</evidence>
<evidence type="ECO:0000313" key="5">
    <source>
        <dbReference type="EMBL" id="CDN49033.1"/>
    </source>
</evidence>
<gene>
    <name evidence="5" type="ORF">RG540_CH28670</name>
</gene>
<dbReference type="Proteomes" id="UP000028181">
    <property type="component" value="Chromosome I"/>
</dbReference>
<accession>A0A068SS38</accession>
<dbReference type="PRINTS" id="PR00598">
    <property type="entry name" value="HTHMARR"/>
</dbReference>
<evidence type="ECO:0000313" key="6">
    <source>
        <dbReference type="Proteomes" id="UP000028181"/>
    </source>
</evidence>
<dbReference type="EMBL" id="HG938353">
    <property type="protein sequence ID" value="CDN49033.1"/>
    <property type="molecule type" value="Genomic_DNA"/>
</dbReference>
<dbReference type="Pfam" id="PF12802">
    <property type="entry name" value="MarR_2"/>
    <property type="match status" value="1"/>
</dbReference>
<dbReference type="GO" id="GO:0003677">
    <property type="term" value="F:DNA binding"/>
    <property type="evidence" value="ECO:0007669"/>
    <property type="project" value="UniProtKB-KW"/>
</dbReference>
<dbReference type="SMART" id="SM00347">
    <property type="entry name" value="HTH_MARR"/>
    <property type="match status" value="1"/>
</dbReference>
<dbReference type="InterPro" id="IPR036388">
    <property type="entry name" value="WH-like_DNA-bd_sf"/>
</dbReference>
<dbReference type="InterPro" id="IPR000835">
    <property type="entry name" value="HTH_MarR-typ"/>
</dbReference>
<dbReference type="GO" id="GO:0006950">
    <property type="term" value="P:response to stress"/>
    <property type="evidence" value="ECO:0007669"/>
    <property type="project" value="TreeGrafter"/>
</dbReference>
<evidence type="ECO:0000256" key="1">
    <source>
        <dbReference type="ARBA" id="ARBA00023015"/>
    </source>
</evidence>
<dbReference type="PANTHER" id="PTHR33164:SF64">
    <property type="entry name" value="TRANSCRIPTIONAL REGULATOR SLYA"/>
    <property type="match status" value="1"/>
</dbReference>
<protein>
    <submittedName>
        <fullName evidence="5">Putative Transcriptional regulatory protein slyA-like, MarR family</fullName>
    </submittedName>
</protein>
<dbReference type="AlphaFoldDB" id="A0A068SS38"/>
<keyword evidence="3" id="KW-0804">Transcription</keyword>
<reference evidence="6" key="1">
    <citation type="journal article" date="2014" name="BMC Genomics">
        <title>Genome sequencing of two Neorhizobium galegae strains reveals a noeT gene responsible for the unusual acetylation of the nodulation factors.</title>
        <authorList>
            <person name="Osterman J."/>
            <person name="Marsh J."/>
            <person name="Laine P.K."/>
            <person name="Zeng Z."/>
            <person name="Alatalo E."/>
            <person name="Sullivan J.T."/>
            <person name="Young J.P."/>
            <person name="Thomas-Oates J."/>
            <person name="Paulin L."/>
            <person name="Lindstrom K."/>
        </authorList>
    </citation>
    <scope>NUCLEOTIDE SEQUENCE [LARGE SCALE GENOMIC DNA]</scope>
    <source>
        <strain evidence="6">HAMBI 540</strain>
    </source>
</reference>
<dbReference type="PANTHER" id="PTHR33164">
    <property type="entry name" value="TRANSCRIPTIONAL REGULATOR, MARR FAMILY"/>
    <property type="match status" value="1"/>
</dbReference>
<dbReference type="PATRIC" id="fig|1028800.3.peg.2905"/>
<dbReference type="KEGG" id="ngg:RG540_CH28670"/>
<dbReference type="HOGENOM" id="CLU_083287_18_2_5"/>
<dbReference type="eggNOG" id="COG1846">
    <property type="taxonomic scope" value="Bacteria"/>
</dbReference>